<reference evidence="3" key="1">
    <citation type="submission" date="2015-05" db="EMBL/GenBank/DDBJ databases">
        <authorList>
            <person name="Fogelqvist Johan"/>
        </authorList>
    </citation>
    <scope>NUCLEOTIDE SEQUENCE [LARGE SCALE GENOMIC DNA]</scope>
</reference>
<feature type="non-terminal residue" evidence="2">
    <location>
        <position position="99"/>
    </location>
</feature>
<feature type="region of interest" description="Disordered" evidence="1">
    <location>
        <begin position="67"/>
        <end position="99"/>
    </location>
</feature>
<dbReference type="Proteomes" id="UP000045706">
    <property type="component" value="Unassembled WGS sequence"/>
</dbReference>
<gene>
    <name evidence="2" type="ORF">BN1723_018570</name>
</gene>
<feature type="compositionally biased region" description="Basic and acidic residues" evidence="1">
    <location>
        <begin position="1"/>
        <end position="18"/>
    </location>
</feature>
<feature type="compositionally biased region" description="Acidic residues" evidence="1">
    <location>
        <begin position="71"/>
        <end position="90"/>
    </location>
</feature>
<sequence>MNSNRRESKSKAAAKDLSKTPVKVPGITGDKFWEEVTSHISGLDSQECLMRKCRAFVELMNVDKEFKVQNEDEELDDEEPATPSGGEDEAGTLNRKRKA</sequence>
<name>A0A0G4MLF5_VERLO</name>
<dbReference type="EMBL" id="CVQI01027513">
    <property type="protein sequence ID" value="CRK35081.1"/>
    <property type="molecule type" value="Genomic_DNA"/>
</dbReference>
<accession>A0A0G4MLF5</accession>
<proteinExistence type="predicted"/>
<evidence type="ECO:0000256" key="1">
    <source>
        <dbReference type="SAM" id="MobiDB-lite"/>
    </source>
</evidence>
<organism evidence="2 3">
    <name type="scientific">Verticillium longisporum</name>
    <name type="common">Verticillium dahliae var. longisporum</name>
    <dbReference type="NCBI Taxonomy" id="100787"/>
    <lineage>
        <taxon>Eukaryota</taxon>
        <taxon>Fungi</taxon>
        <taxon>Dikarya</taxon>
        <taxon>Ascomycota</taxon>
        <taxon>Pezizomycotina</taxon>
        <taxon>Sordariomycetes</taxon>
        <taxon>Hypocreomycetidae</taxon>
        <taxon>Glomerellales</taxon>
        <taxon>Plectosphaerellaceae</taxon>
        <taxon>Verticillium</taxon>
    </lineage>
</organism>
<evidence type="ECO:0000313" key="3">
    <source>
        <dbReference type="Proteomes" id="UP000045706"/>
    </source>
</evidence>
<dbReference type="AlphaFoldDB" id="A0A0G4MLF5"/>
<feature type="region of interest" description="Disordered" evidence="1">
    <location>
        <begin position="1"/>
        <end position="26"/>
    </location>
</feature>
<protein>
    <submittedName>
        <fullName evidence="2">Uncharacterized protein</fullName>
    </submittedName>
</protein>
<evidence type="ECO:0000313" key="2">
    <source>
        <dbReference type="EMBL" id="CRK35081.1"/>
    </source>
</evidence>